<evidence type="ECO:0000256" key="7">
    <source>
        <dbReference type="ARBA" id="ARBA00022490"/>
    </source>
</evidence>
<evidence type="ECO:0000256" key="15">
    <source>
        <dbReference type="HAMAP-Rule" id="MF_00605"/>
    </source>
</evidence>
<dbReference type="NCBIfam" id="TIGR00088">
    <property type="entry name" value="trmD"/>
    <property type="match status" value="1"/>
</dbReference>
<keyword evidence="20" id="KW-1185">Reference proteome</keyword>
<evidence type="ECO:0000256" key="16">
    <source>
        <dbReference type="PIRSR" id="PIRSR000386-1"/>
    </source>
</evidence>
<dbReference type="Proteomes" id="UP000001700">
    <property type="component" value="Chromosome"/>
</dbReference>
<dbReference type="PANTHER" id="PTHR46417">
    <property type="entry name" value="TRNA (GUANINE-N(1)-)-METHYLTRANSFERASE"/>
    <property type="match status" value="1"/>
</dbReference>
<dbReference type="GO" id="GO:0002939">
    <property type="term" value="P:tRNA N1-guanine methylation"/>
    <property type="evidence" value="ECO:0007669"/>
    <property type="project" value="TreeGrafter"/>
</dbReference>
<dbReference type="InterPro" id="IPR002649">
    <property type="entry name" value="tRNA_m1G_MeTrfase_TrmD"/>
</dbReference>
<keyword evidence="11 15" id="KW-0819">tRNA processing</keyword>
<keyword evidence="9 15" id="KW-0808">Transferase</keyword>
<dbReference type="InterPro" id="IPR029026">
    <property type="entry name" value="tRNA_m1G_MTases_N"/>
</dbReference>
<comment type="subunit">
    <text evidence="4 15 17">Homodimer.</text>
</comment>
<evidence type="ECO:0000256" key="8">
    <source>
        <dbReference type="ARBA" id="ARBA00022603"/>
    </source>
</evidence>
<dbReference type="KEGG" id="rip:RIEPE_0051"/>
<dbReference type="HAMAP" id="MF_00605">
    <property type="entry name" value="TrmD"/>
    <property type="match status" value="1"/>
</dbReference>
<evidence type="ECO:0000313" key="20">
    <source>
        <dbReference type="Proteomes" id="UP000001700"/>
    </source>
</evidence>
<dbReference type="InterPro" id="IPR016009">
    <property type="entry name" value="tRNA_MeTrfase_TRMD/TRM10"/>
</dbReference>
<keyword evidence="10 15" id="KW-0949">S-adenosyl-L-methionine</keyword>
<protein>
    <recommendedName>
        <fullName evidence="6 15">tRNA (guanine-N(1)-)-methyltransferase</fullName>
        <ecNumber evidence="5 15">2.1.1.228</ecNumber>
    </recommendedName>
    <alternativeName>
        <fullName evidence="12 15">M1G-methyltransferase</fullName>
    </alternativeName>
    <alternativeName>
        <fullName evidence="13 15">tRNA [GM37] methyltransferase</fullName>
    </alternativeName>
</protein>
<evidence type="ECO:0000256" key="1">
    <source>
        <dbReference type="ARBA" id="ARBA00002634"/>
    </source>
</evidence>
<dbReference type="GO" id="GO:0052906">
    <property type="term" value="F:tRNA (guanine(37)-N1)-methyltransferase activity"/>
    <property type="evidence" value="ECO:0007669"/>
    <property type="project" value="UniProtKB-UniRule"/>
</dbReference>
<feature type="binding site" evidence="15 16">
    <location>
        <begin position="138"/>
        <end position="143"/>
    </location>
    <ligand>
        <name>S-adenosyl-L-methionine</name>
        <dbReference type="ChEBI" id="CHEBI:59789"/>
    </ligand>
</feature>
<feature type="domain" description="tRNA methyltransferase TRMD/TRM10-type" evidence="18">
    <location>
        <begin position="6"/>
        <end position="231"/>
    </location>
</feature>
<proteinExistence type="inferred from homology"/>
<dbReference type="EMBL" id="CP001085">
    <property type="protein sequence ID" value="ADD79624.1"/>
    <property type="molecule type" value="Genomic_DNA"/>
</dbReference>
<reference evidence="19" key="1">
    <citation type="submission" date="2008-05" db="EMBL/GenBank/DDBJ databases">
        <title>Genome sequence of Riesia pediculicola USDA.</title>
        <authorList>
            <person name="Kirkness E.F."/>
        </authorList>
    </citation>
    <scope>NUCLEOTIDE SEQUENCE [LARGE SCALE GENOMIC DNA]</scope>
    <source>
        <strain evidence="19">USDA</strain>
    </source>
</reference>
<evidence type="ECO:0000256" key="6">
    <source>
        <dbReference type="ARBA" id="ARBA00014679"/>
    </source>
</evidence>
<organism evidence="19 20">
    <name type="scientific">Riesia pediculicola (strain USDA)</name>
    <dbReference type="NCBI Taxonomy" id="515618"/>
    <lineage>
        <taxon>Bacteria</taxon>
        <taxon>Pseudomonadati</taxon>
        <taxon>Pseudomonadota</taxon>
        <taxon>Gammaproteobacteria</taxon>
        <taxon>Enterobacterales</taxon>
        <taxon>Enterobacteriaceae</taxon>
        <taxon>Candidatus Riesia</taxon>
    </lineage>
</organism>
<dbReference type="STRING" id="515618.RIEPE_0051"/>
<name>D4G7L8_RIEPU</name>
<evidence type="ECO:0000256" key="4">
    <source>
        <dbReference type="ARBA" id="ARBA00011738"/>
    </source>
</evidence>
<accession>D4G7L8</accession>
<sequence>MIEKQMKIGIISLFPEMFSSTIKFGIIHKAIKKRFLKLYFYDLKSQVDTYRKSIDDRPYGGGYGTIVMASPVIRSIYSAKKKLGKNSKVLYLSPQGKILDQNSIRKFLKEEVLLLVCGRYRGIDERIIENEIHEEWSIGNYILSCGEFAAMVILDAIARLIPGVTNCYKSTEKDSFSKGLLDHPHYTRPKTIGGLDIPSVLLSGNHKKIEIWREKQSLGQTWLKRPELLKKIHLTQRQRYLLNLFQKEYKRKSR</sequence>
<dbReference type="CDD" id="cd18080">
    <property type="entry name" value="TrmD-like"/>
    <property type="match status" value="1"/>
</dbReference>
<dbReference type="InterPro" id="IPR023148">
    <property type="entry name" value="tRNA_m1G_MeTrfase_C_sf"/>
</dbReference>
<comment type="subcellular location">
    <subcellularLocation>
        <location evidence="2 15 17">Cytoplasm</location>
    </subcellularLocation>
</comment>
<dbReference type="HOGENOM" id="CLU_047363_0_1_6"/>
<feature type="binding site" evidence="15 16">
    <location>
        <position position="118"/>
    </location>
    <ligand>
        <name>S-adenosyl-L-methionine</name>
        <dbReference type="ChEBI" id="CHEBI:59789"/>
    </ligand>
</feature>
<evidence type="ECO:0000256" key="5">
    <source>
        <dbReference type="ARBA" id="ARBA00012807"/>
    </source>
</evidence>
<dbReference type="EC" id="2.1.1.228" evidence="5 15"/>
<keyword evidence="7 15" id="KW-0963">Cytoplasm</keyword>
<dbReference type="AlphaFoldDB" id="D4G7L8"/>
<comment type="catalytic activity">
    <reaction evidence="14 15 17">
        <text>guanosine(37) in tRNA + S-adenosyl-L-methionine = N(1)-methylguanosine(37) in tRNA + S-adenosyl-L-homocysteine + H(+)</text>
        <dbReference type="Rhea" id="RHEA:36899"/>
        <dbReference type="Rhea" id="RHEA-COMP:10145"/>
        <dbReference type="Rhea" id="RHEA-COMP:10147"/>
        <dbReference type="ChEBI" id="CHEBI:15378"/>
        <dbReference type="ChEBI" id="CHEBI:57856"/>
        <dbReference type="ChEBI" id="CHEBI:59789"/>
        <dbReference type="ChEBI" id="CHEBI:73542"/>
        <dbReference type="ChEBI" id="CHEBI:74269"/>
        <dbReference type="EC" id="2.1.1.228"/>
    </reaction>
</comment>
<dbReference type="GO" id="GO:0005829">
    <property type="term" value="C:cytosol"/>
    <property type="evidence" value="ECO:0007669"/>
    <property type="project" value="TreeGrafter"/>
</dbReference>
<dbReference type="SUPFAM" id="SSF75217">
    <property type="entry name" value="alpha/beta knot"/>
    <property type="match status" value="1"/>
</dbReference>
<dbReference type="PIRSF" id="PIRSF000386">
    <property type="entry name" value="tRNA_mtase"/>
    <property type="match status" value="1"/>
</dbReference>
<evidence type="ECO:0000256" key="3">
    <source>
        <dbReference type="ARBA" id="ARBA00007630"/>
    </source>
</evidence>
<evidence type="ECO:0000259" key="18">
    <source>
        <dbReference type="Pfam" id="PF01746"/>
    </source>
</evidence>
<dbReference type="PANTHER" id="PTHR46417:SF1">
    <property type="entry name" value="TRNA (GUANINE-N(1)-)-METHYLTRANSFERASE"/>
    <property type="match status" value="1"/>
</dbReference>
<dbReference type="InterPro" id="IPR029028">
    <property type="entry name" value="Alpha/beta_knot_MTases"/>
</dbReference>
<evidence type="ECO:0000256" key="11">
    <source>
        <dbReference type="ARBA" id="ARBA00022694"/>
    </source>
</evidence>
<dbReference type="NCBIfam" id="NF000648">
    <property type="entry name" value="PRK00026.1"/>
    <property type="match status" value="1"/>
</dbReference>
<keyword evidence="8 15" id="KW-0489">Methyltransferase</keyword>
<evidence type="ECO:0000256" key="14">
    <source>
        <dbReference type="ARBA" id="ARBA00047783"/>
    </source>
</evidence>
<evidence type="ECO:0000313" key="19">
    <source>
        <dbReference type="EMBL" id="ADD79624.1"/>
    </source>
</evidence>
<dbReference type="eggNOG" id="COG0336">
    <property type="taxonomic scope" value="Bacteria"/>
</dbReference>
<evidence type="ECO:0000256" key="17">
    <source>
        <dbReference type="RuleBase" id="RU003464"/>
    </source>
</evidence>
<dbReference type="Gene3D" id="3.40.1280.10">
    <property type="match status" value="1"/>
</dbReference>
<comment type="similarity">
    <text evidence="3 15 17">Belongs to the RNA methyltransferase TrmD family.</text>
</comment>
<comment type="function">
    <text evidence="1 15 17">Specifically methylates guanosine-37 in various tRNAs.</text>
</comment>
<dbReference type="FunFam" id="1.10.1270.20:FF:000001">
    <property type="entry name" value="tRNA (guanine-N(1)-)-methyltransferase"/>
    <property type="match status" value="1"/>
</dbReference>
<evidence type="ECO:0000256" key="9">
    <source>
        <dbReference type="ARBA" id="ARBA00022679"/>
    </source>
</evidence>
<dbReference type="Pfam" id="PF01746">
    <property type="entry name" value="tRNA_m1G_MT"/>
    <property type="match status" value="1"/>
</dbReference>
<evidence type="ECO:0000256" key="2">
    <source>
        <dbReference type="ARBA" id="ARBA00004496"/>
    </source>
</evidence>
<gene>
    <name evidence="15 19" type="primary">trmD</name>
    <name evidence="19" type="ordered locus">RIEPE_0051</name>
</gene>
<evidence type="ECO:0000256" key="12">
    <source>
        <dbReference type="ARBA" id="ARBA00029736"/>
    </source>
</evidence>
<dbReference type="Gene3D" id="1.10.1270.20">
    <property type="entry name" value="tRNA(m1g37)methyltransferase, domain 2"/>
    <property type="match status" value="1"/>
</dbReference>
<evidence type="ECO:0000256" key="10">
    <source>
        <dbReference type="ARBA" id="ARBA00022691"/>
    </source>
</evidence>
<evidence type="ECO:0000256" key="13">
    <source>
        <dbReference type="ARBA" id="ARBA00033392"/>
    </source>
</evidence>